<evidence type="ECO:0000313" key="2">
    <source>
        <dbReference type="Proteomes" id="UP001198461"/>
    </source>
</evidence>
<proteinExistence type="predicted"/>
<protein>
    <recommendedName>
        <fullName evidence="3">DUF3846 domain-containing protein</fullName>
    </recommendedName>
</protein>
<evidence type="ECO:0000313" key="1">
    <source>
        <dbReference type="EMBL" id="MCA4702616.1"/>
    </source>
</evidence>
<name>A0AAW4SUE3_9BACE</name>
<reference evidence="1" key="1">
    <citation type="submission" date="2023-08" db="EMBL/GenBank/DDBJ databases">
        <title>Mucin Metabolism Genes Underlie the Key Renovations of Bacteroides xylanisolvens Genomes in Captive Great Apes.</title>
        <authorList>
            <person name="Nishida A.H."/>
        </authorList>
    </citation>
    <scope>NUCLEOTIDE SEQUENCE</scope>
    <source>
        <strain evidence="1">P13.H9</strain>
    </source>
</reference>
<comment type="caution">
    <text evidence="1">The sequence shown here is derived from an EMBL/GenBank/DDBJ whole genome shotgun (WGS) entry which is preliminary data.</text>
</comment>
<dbReference type="Proteomes" id="UP001198461">
    <property type="component" value="Unassembled WGS sequence"/>
</dbReference>
<accession>A0AAW4SUE3</accession>
<dbReference type="RefSeq" id="WP_225450519.1">
    <property type="nucleotide sequence ID" value="NZ_JAIWXB010000009.1"/>
</dbReference>
<evidence type="ECO:0008006" key="3">
    <source>
        <dbReference type="Google" id="ProtNLM"/>
    </source>
</evidence>
<dbReference type="EMBL" id="JAIWYE010000011">
    <property type="protein sequence ID" value="MCA4702616.1"/>
    <property type="molecule type" value="Genomic_DNA"/>
</dbReference>
<gene>
    <name evidence="1" type="ORF">LD004_03175</name>
</gene>
<sequence length="116" mass="13196">MKKLGQLKNEGYSVCVPQKAEIDTGIIGKLKSQLMCKVDETVIHVLYAFDYLTRGKAIVDEDGDLITFLEYNLEKKLVVVDGDLNLWYALLLQNSEDLDDEVEIEILSSTSKYFPF</sequence>
<dbReference type="AlphaFoldDB" id="A0AAW4SUE3"/>
<organism evidence="1 2">
    <name type="scientific">Bacteroides xylanisolvens</name>
    <dbReference type="NCBI Taxonomy" id="371601"/>
    <lineage>
        <taxon>Bacteria</taxon>
        <taxon>Pseudomonadati</taxon>
        <taxon>Bacteroidota</taxon>
        <taxon>Bacteroidia</taxon>
        <taxon>Bacteroidales</taxon>
        <taxon>Bacteroidaceae</taxon>
        <taxon>Bacteroides</taxon>
    </lineage>
</organism>